<evidence type="ECO:0000313" key="2">
    <source>
        <dbReference type="Proteomes" id="UP000066042"/>
    </source>
</evidence>
<dbReference type="Proteomes" id="UP000066042">
    <property type="component" value="Chromosome"/>
</dbReference>
<evidence type="ECO:0008006" key="3">
    <source>
        <dbReference type="Google" id="ProtNLM"/>
    </source>
</evidence>
<dbReference type="AlphaFoldDB" id="A0A0S1XDZ5"/>
<dbReference type="Gene3D" id="3.40.50.11570">
    <property type="entry name" value="Protein of unknown function DUF257"/>
    <property type="match status" value="1"/>
</dbReference>
<dbReference type="PATRIC" id="fig|55802.8.peg.2069"/>
<reference evidence="1 2" key="1">
    <citation type="journal article" date="2016" name="Genome Announc.">
        <title>Complete genome sequence of the hyperthermophilic and piezophilic archaeon Thermococcus barophilus Ch5, capable of growth at the expense of hydrogenogenesis from carbon monoxide and formate.</title>
        <authorList>
            <person name="Oger P."/>
            <person name="Sokolova T.G."/>
            <person name="Kozhevnikova D.A."/>
            <person name="Taranov E.A."/>
            <person name="Vannier P."/>
            <person name="Lee H.S."/>
            <person name="Kwon K.K."/>
            <person name="Kang S.G."/>
            <person name="Lee J.H."/>
            <person name="Bonch-Osmolovskaya E.A."/>
            <person name="Lebedinsky A.V."/>
        </authorList>
    </citation>
    <scope>NUCLEOTIDE SEQUENCE [LARGE SCALE GENOMIC DNA]</scope>
    <source>
        <strain evidence="2">Ch5</strain>
    </source>
</reference>
<organism evidence="1 2">
    <name type="scientific">Thermococcus barophilus</name>
    <dbReference type="NCBI Taxonomy" id="55802"/>
    <lineage>
        <taxon>Archaea</taxon>
        <taxon>Methanobacteriati</taxon>
        <taxon>Methanobacteriota</taxon>
        <taxon>Thermococci</taxon>
        <taxon>Thermococcales</taxon>
        <taxon>Thermococcaceae</taxon>
        <taxon>Thermococcus</taxon>
    </lineage>
</organism>
<proteinExistence type="predicted"/>
<dbReference type="GeneID" id="26137314"/>
<gene>
    <name evidence="1" type="ORF">TBCH5v1_2087</name>
</gene>
<accession>A0A0S1XDZ5</accession>
<dbReference type="STRING" id="55802.TBCH5v1_2087"/>
<dbReference type="EMBL" id="CP013050">
    <property type="protein sequence ID" value="ALM75989.1"/>
    <property type="molecule type" value="Genomic_DNA"/>
</dbReference>
<dbReference type="Pfam" id="PF03192">
    <property type="entry name" value="DUF257"/>
    <property type="match status" value="1"/>
</dbReference>
<sequence length="223" mass="25905">MEKVGTIRFEDVLERMVPRDTILIKYSSYSHPGIIFCSFVKSLKEKYGERVGIIVVDMLDNLGIIKYQAEAFGIDLEGILRDVTILKVGGSIDVGNVKGRLKVSASYLIHREKFRNKVDSLMKEFEDKEFVIQITFGFDKFLMLLDERERLLQIHDIVKYLTTKSRDVRDIICINTDLWKHLRPYVSEYFEEVALFIGEVVDPHHVKILKTVIPDFKGKVVEF</sequence>
<dbReference type="RefSeq" id="WP_056934459.1">
    <property type="nucleotide sequence ID" value="NZ_CP013050.1"/>
</dbReference>
<dbReference type="InterPro" id="IPR005489">
    <property type="entry name" value="DUF257"/>
</dbReference>
<protein>
    <recommendedName>
        <fullName evidence="3">KaiC-like domain-containing protein</fullName>
    </recommendedName>
</protein>
<evidence type="ECO:0000313" key="1">
    <source>
        <dbReference type="EMBL" id="ALM75989.1"/>
    </source>
</evidence>
<name>A0A0S1XDZ5_THEBA</name>